<dbReference type="InterPro" id="IPR027417">
    <property type="entry name" value="P-loop_NTPase"/>
</dbReference>
<dbReference type="InterPro" id="IPR003593">
    <property type="entry name" value="AAA+_ATPase"/>
</dbReference>
<keyword evidence="4" id="KW-0067">ATP-binding</keyword>
<evidence type="ECO:0000256" key="2">
    <source>
        <dbReference type="ARBA" id="ARBA00022448"/>
    </source>
</evidence>
<dbReference type="EMBL" id="LCBN01000059">
    <property type="protein sequence ID" value="KKS12008.1"/>
    <property type="molecule type" value="Genomic_DNA"/>
</dbReference>
<name>A0A0G0ZG55_9BACT</name>
<feature type="domain" description="ABC transporter" evidence="5">
    <location>
        <begin position="5"/>
        <end position="229"/>
    </location>
</feature>
<dbReference type="PROSITE" id="PS00211">
    <property type="entry name" value="ABC_TRANSPORTER_1"/>
    <property type="match status" value="1"/>
</dbReference>
<dbReference type="GO" id="GO:0098796">
    <property type="term" value="C:membrane protein complex"/>
    <property type="evidence" value="ECO:0007669"/>
    <property type="project" value="UniProtKB-ARBA"/>
</dbReference>
<comment type="caution">
    <text evidence="6">The sequence shown here is derived from an EMBL/GenBank/DDBJ whole genome shotgun (WGS) entry which is preliminary data.</text>
</comment>
<organism evidence="6 7">
    <name type="scientific">Candidatus Daviesbacteria bacterium GW2011_GWB1_41_5</name>
    <dbReference type="NCBI Taxonomy" id="1618429"/>
    <lineage>
        <taxon>Bacteria</taxon>
        <taxon>Candidatus Daviesiibacteriota</taxon>
    </lineage>
</organism>
<keyword evidence="2" id="KW-0813">Transport</keyword>
<evidence type="ECO:0000313" key="6">
    <source>
        <dbReference type="EMBL" id="KKS12008.1"/>
    </source>
</evidence>
<reference evidence="6 7" key="1">
    <citation type="journal article" date="2015" name="Nature">
        <title>rRNA introns, odd ribosomes, and small enigmatic genomes across a large radiation of phyla.</title>
        <authorList>
            <person name="Brown C.T."/>
            <person name="Hug L.A."/>
            <person name="Thomas B.C."/>
            <person name="Sharon I."/>
            <person name="Castelle C.J."/>
            <person name="Singh A."/>
            <person name="Wilkins M.J."/>
            <person name="Williams K.H."/>
            <person name="Banfield J.F."/>
        </authorList>
    </citation>
    <scope>NUCLEOTIDE SEQUENCE [LARGE SCALE GENOMIC DNA]</scope>
</reference>
<dbReference type="SUPFAM" id="SSF52540">
    <property type="entry name" value="P-loop containing nucleoside triphosphate hydrolases"/>
    <property type="match status" value="1"/>
</dbReference>
<dbReference type="Gene3D" id="3.40.50.300">
    <property type="entry name" value="P-loop containing nucleotide triphosphate hydrolases"/>
    <property type="match status" value="1"/>
</dbReference>
<comment type="similarity">
    <text evidence="1">Belongs to the ABC transporter superfamily.</text>
</comment>
<keyword evidence="3" id="KW-0547">Nucleotide-binding</keyword>
<evidence type="ECO:0000259" key="5">
    <source>
        <dbReference type="PROSITE" id="PS50893"/>
    </source>
</evidence>
<dbReference type="SMART" id="SM00382">
    <property type="entry name" value="AAA"/>
    <property type="match status" value="1"/>
</dbReference>
<evidence type="ECO:0000256" key="3">
    <source>
        <dbReference type="ARBA" id="ARBA00022741"/>
    </source>
</evidence>
<dbReference type="GO" id="GO:0005524">
    <property type="term" value="F:ATP binding"/>
    <property type="evidence" value="ECO:0007669"/>
    <property type="project" value="UniProtKB-KW"/>
</dbReference>
<dbReference type="AlphaFoldDB" id="A0A0G0ZG55"/>
<evidence type="ECO:0000256" key="4">
    <source>
        <dbReference type="ARBA" id="ARBA00022840"/>
    </source>
</evidence>
<dbReference type="PATRIC" id="fig|1618429.3.peg.1018"/>
<dbReference type="InterPro" id="IPR017911">
    <property type="entry name" value="MacB-like_ATP-bd"/>
</dbReference>
<gene>
    <name evidence="6" type="ORF">UU67_C0059G0006</name>
</gene>
<dbReference type="Proteomes" id="UP000034753">
    <property type="component" value="Unassembled WGS sequence"/>
</dbReference>
<protein>
    <submittedName>
        <fullName evidence="6">ABC transporter related protein</fullName>
    </submittedName>
</protein>
<dbReference type="GO" id="GO:0016887">
    <property type="term" value="F:ATP hydrolysis activity"/>
    <property type="evidence" value="ECO:0007669"/>
    <property type="project" value="InterPro"/>
</dbReference>
<dbReference type="PANTHER" id="PTHR42798:SF6">
    <property type="entry name" value="CELL DIVISION ATP-BINDING PROTEIN FTSE"/>
    <property type="match status" value="1"/>
</dbReference>
<accession>A0A0G0ZG55</accession>
<dbReference type="FunFam" id="3.40.50.300:FF:000032">
    <property type="entry name" value="Export ABC transporter ATP-binding protein"/>
    <property type="match status" value="1"/>
</dbReference>
<proteinExistence type="inferred from homology"/>
<dbReference type="Pfam" id="PF00005">
    <property type="entry name" value="ABC_tran"/>
    <property type="match status" value="1"/>
</dbReference>
<evidence type="ECO:0000256" key="1">
    <source>
        <dbReference type="ARBA" id="ARBA00005417"/>
    </source>
</evidence>
<dbReference type="PANTHER" id="PTHR42798">
    <property type="entry name" value="LIPOPROTEIN-RELEASING SYSTEM ATP-BINDING PROTEIN LOLD"/>
    <property type="match status" value="1"/>
</dbReference>
<dbReference type="InterPro" id="IPR003439">
    <property type="entry name" value="ABC_transporter-like_ATP-bd"/>
</dbReference>
<dbReference type="InterPro" id="IPR017871">
    <property type="entry name" value="ABC_transporter-like_CS"/>
</dbReference>
<dbReference type="GO" id="GO:0022857">
    <property type="term" value="F:transmembrane transporter activity"/>
    <property type="evidence" value="ECO:0007669"/>
    <property type="project" value="UniProtKB-ARBA"/>
</dbReference>
<dbReference type="PROSITE" id="PS50893">
    <property type="entry name" value="ABC_TRANSPORTER_2"/>
    <property type="match status" value="1"/>
</dbReference>
<dbReference type="CDD" id="cd03255">
    <property type="entry name" value="ABC_MJ0796_LolCDE_FtsE"/>
    <property type="match status" value="1"/>
</dbReference>
<evidence type="ECO:0000313" key="7">
    <source>
        <dbReference type="Proteomes" id="UP000034753"/>
    </source>
</evidence>
<sequence length="229" mass="25114">MSSVVLAKNISKIYGVGESQVKAVDNVSLEFKKGEFVAIIGASGSGKSTLMHILGCLDKPSNGDYFFGGKVVSSLSDNELANIRNKKIGFVFQFFNLLPRTSAVKNVELPLLYAGVNKKERQKMSEKVLKNLGLSQRLQSTSAQLSGGEQQRVAIARALVNNPEVIFADEPTGNIDSKSSEEIMNLFKSLNKKGHTIVVITHDKEVADFASRIITIRDGKIISDRRRKK</sequence>